<keyword evidence="3" id="KW-1185">Reference proteome</keyword>
<accession>A0A8S1WBH8</accession>
<dbReference type="EMBL" id="CAJJDO010000085">
    <property type="protein sequence ID" value="CAD8185289.1"/>
    <property type="molecule type" value="Genomic_DNA"/>
</dbReference>
<protein>
    <recommendedName>
        <fullName evidence="4">Transmembrane protein</fullName>
    </recommendedName>
</protein>
<dbReference type="Proteomes" id="UP000689195">
    <property type="component" value="Unassembled WGS sequence"/>
</dbReference>
<dbReference type="AlphaFoldDB" id="A0A8S1WBH8"/>
<keyword evidence="1" id="KW-0472">Membrane</keyword>
<evidence type="ECO:0000313" key="3">
    <source>
        <dbReference type="Proteomes" id="UP000689195"/>
    </source>
</evidence>
<feature type="transmembrane region" description="Helical" evidence="1">
    <location>
        <begin position="960"/>
        <end position="978"/>
    </location>
</feature>
<evidence type="ECO:0008006" key="4">
    <source>
        <dbReference type="Google" id="ProtNLM"/>
    </source>
</evidence>
<keyword evidence="1" id="KW-0812">Transmembrane</keyword>
<dbReference type="PANTHER" id="PTHR11319:SF35">
    <property type="entry name" value="OUTER MEMBRANE PROTEIN PMPC-RELATED"/>
    <property type="match status" value="1"/>
</dbReference>
<organism evidence="2 3">
    <name type="scientific">Paramecium pentaurelia</name>
    <dbReference type="NCBI Taxonomy" id="43138"/>
    <lineage>
        <taxon>Eukaryota</taxon>
        <taxon>Sar</taxon>
        <taxon>Alveolata</taxon>
        <taxon>Ciliophora</taxon>
        <taxon>Intramacronucleata</taxon>
        <taxon>Oligohymenophorea</taxon>
        <taxon>Peniculida</taxon>
        <taxon>Parameciidae</taxon>
        <taxon>Paramecium</taxon>
    </lineage>
</organism>
<feature type="transmembrane region" description="Helical" evidence="1">
    <location>
        <begin position="1003"/>
        <end position="1028"/>
    </location>
</feature>
<evidence type="ECO:0000313" key="2">
    <source>
        <dbReference type="EMBL" id="CAD8185289.1"/>
    </source>
</evidence>
<gene>
    <name evidence="2" type="ORF">PPENT_87.1.T0850010</name>
</gene>
<reference evidence="2" key="1">
    <citation type="submission" date="2021-01" db="EMBL/GenBank/DDBJ databases">
        <authorList>
            <consortium name="Genoscope - CEA"/>
            <person name="William W."/>
        </authorList>
    </citation>
    <scope>NUCLEOTIDE SEQUENCE</scope>
</reference>
<comment type="caution">
    <text evidence="2">The sequence shown here is derived from an EMBL/GenBank/DDBJ whole genome shotgun (WGS) entry which is preliminary data.</text>
</comment>
<keyword evidence="1" id="KW-1133">Transmembrane helix</keyword>
<feature type="transmembrane region" description="Helical" evidence="1">
    <location>
        <begin position="920"/>
        <end position="940"/>
    </location>
</feature>
<evidence type="ECO:0000256" key="1">
    <source>
        <dbReference type="SAM" id="Phobius"/>
    </source>
</evidence>
<sequence>MNYVTIQNSTAPGFYLYLENEAFAQIQNTIVSFISSQFLNENENGGAFLIDTIFSISSVINFKNISAIEIRSRNKGGLIYIQNALENMIIKLEDVIINEVYSLLGSIFYIEFPLKANSQSIFKVENLEIRNTEQGFIRYLSQYNEPTRELLDELNDHNYLFQVANAKLVSFQNICIFSLFHVSFASLVQILIIDIINFRCYNSSIKNELFHISSMKENSQSKIVDFYASNISFLKVIQSFGQCSQQNYYFKVQPQICSADVTNAESPISLMNNFTKDTLSNSYCIIQQLNYPKWEHFTYSLILDILDINILTIFELHLNNIDCQECFRGLVSIKQTEIVPKIIMKSILFSDNTCDEGCLYISSFDLNQDNRNLGSLIPYVKKKQFAVILQNYRCFRNFAYGCTCLFSTLISILIEDSFFQNNTAIRDRGIVCIENVNLVSFNILNSVIQQNDGGYVGGLYVMDSSIENLTKLGTLINDNTGYFQNNLMQQPSQLSIQLDKKNLWPKIKIFQSEKILIEQIQIGQYELFQESHIDVLYIPNGQKISEYKFFDWKNQNYVPYNLSLIVVPLDQLNNIQMFLDSDVYCSMKVLLENEYQRNIDQGYYNFFEDYEEEDENYFQKTIDENGFIFDDVIFHLDDELNQTQLILFHCSAIKVPIYGENQAIIEDFHFNYFLRLNIKPLPCQLGEKRIIHEGCIPCDASIGQYSVTLNTNKCSIIDEISTQNITSAQLNLRQGFWRPYVDTNYISECINLPENCEGGFHEGDKSCFQGHIGALCEECDIHNIRLNGSFSTSQKYSCGLCVEEKQNFVAITAISSWTLISILLSVQSNYILNKQMILKKIVSSLIMTKISYHSNLGILIKMITHHFQIVSVIFTFRFKTFIDIGAAFNSISNPIQKITHSLDCLLKDIISIQIHYSRMIWQLIMPFIYILFFLGSYRIALKLNKLEYSLNVITTTLIYMYLYLQPFFVGGLISLISFRKISGFYWIQANVAYRYDTQTHYQWLFIFCLPLLLLISLIIPVFFLVSLYSYEYFFFKFLKITSKISFISYKFDYLFV</sequence>
<feature type="transmembrane region" description="Helical" evidence="1">
    <location>
        <begin position="808"/>
        <end position="832"/>
    </location>
</feature>
<name>A0A8S1WBH8_9CILI</name>
<dbReference type="PANTHER" id="PTHR11319">
    <property type="entry name" value="G PROTEIN-COUPLED RECEPTOR-RELATED"/>
    <property type="match status" value="1"/>
</dbReference>
<proteinExistence type="predicted"/>